<protein>
    <submittedName>
        <fullName evidence="2">Uncharacterized protein</fullName>
    </submittedName>
</protein>
<comment type="caution">
    <text evidence="2">The sequence shown here is derived from an EMBL/GenBank/DDBJ whole genome shotgun (WGS) entry which is preliminary data.</text>
</comment>
<sequence>MDDMIQAYIDTLMQSNHDLVMAKSTIIKLNRENNELKKEIKELKEKEDIEEVKED</sequence>
<dbReference type="RefSeq" id="WP_004818108.1">
    <property type="nucleotide sequence ID" value="NZ_AEXN01000033.1"/>
</dbReference>
<keyword evidence="1" id="KW-0175">Coiled coil</keyword>
<evidence type="ECO:0000313" key="3">
    <source>
        <dbReference type="Proteomes" id="UP000005277"/>
    </source>
</evidence>
<gene>
    <name evidence="2" type="ORF">HMPREF9246_0270</name>
</gene>
<accession>F0H2B0</accession>
<proteinExistence type="predicted"/>
<organism evidence="2 3">
    <name type="scientific">Anaerococcus hydrogenalis ACS-025-V-Sch4</name>
    <dbReference type="NCBI Taxonomy" id="879306"/>
    <lineage>
        <taxon>Bacteria</taxon>
        <taxon>Bacillati</taxon>
        <taxon>Bacillota</taxon>
        <taxon>Tissierellia</taxon>
        <taxon>Tissierellales</taxon>
        <taxon>Peptoniphilaceae</taxon>
        <taxon>Anaerococcus</taxon>
    </lineage>
</organism>
<feature type="coiled-coil region" evidence="1">
    <location>
        <begin position="19"/>
        <end position="53"/>
    </location>
</feature>
<dbReference type="Proteomes" id="UP000005277">
    <property type="component" value="Unassembled WGS sequence"/>
</dbReference>
<name>F0H2B0_9FIRM</name>
<evidence type="ECO:0000256" key="1">
    <source>
        <dbReference type="SAM" id="Coils"/>
    </source>
</evidence>
<keyword evidence="3" id="KW-1185">Reference proteome</keyword>
<evidence type="ECO:0000313" key="2">
    <source>
        <dbReference type="EMBL" id="EGC83397.1"/>
    </source>
</evidence>
<dbReference type="EMBL" id="AEXN01000033">
    <property type="protein sequence ID" value="EGC83397.1"/>
    <property type="molecule type" value="Genomic_DNA"/>
</dbReference>
<reference evidence="2 3" key="1">
    <citation type="submission" date="2011-01" db="EMBL/GenBank/DDBJ databases">
        <authorList>
            <person name="Durkin A.S."/>
            <person name="Madupu R."/>
            <person name="Torralba M."/>
            <person name="Gillis M."/>
            <person name="Methe B."/>
            <person name="Sutton G."/>
            <person name="Nelson K.E."/>
        </authorList>
    </citation>
    <scope>NUCLEOTIDE SEQUENCE [LARGE SCALE GENOMIC DNA]</scope>
    <source>
        <strain evidence="2 3">ACS-025-V-Sch4</strain>
    </source>
</reference>
<dbReference type="AlphaFoldDB" id="F0H2B0"/>